<evidence type="ECO:0000256" key="3">
    <source>
        <dbReference type="ARBA" id="ARBA00022630"/>
    </source>
</evidence>
<evidence type="ECO:0000256" key="2">
    <source>
        <dbReference type="ARBA" id="ARBA00012637"/>
    </source>
</evidence>
<dbReference type="InterPro" id="IPR023753">
    <property type="entry name" value="FAD/NAD-binding_dom"/>
</dbReference>
<dbReference type="Gene3D" id="3.50.50.100">
    <property type="match status" value="1"/>
</dbReference>
<evidence type="ECO:0000259" key="12">
    <source>
        <dbReference type="Pfam" id="PF22366"/>
    </source>
</evidence>
<dbReference type="Proteomes" id="UP001278766">
    <property type="component" value="Unassembled WGS sequence"/>
</dbReference>
<dbReference type="EMBL" id="JAUEPN010000004">
    <property type="protein sequence ID" value="KAK3295830.1"/>
    <property type="molecule type" value="Genomic_DNA"/>
</dbReference>
<comment type="catalytic activity">
    <reaction evidence="8">
        <text>a quinone + NADH + H(+) = a quinol + NAD(+)</text>
        <dbReference type="Rhea" id="RHEA:46160"/>
        <dbReference type="ChEBI" id="CHEBI:15378"/>
        <dbReference type="ChEBI" id="CHEBI:24646"/>
        <dbReference type="ChEBI" id="CHEBI:57540"/>
        <dbReference type="ChEBI" id="CHEBI:57945"/>
        <dbReference type="ChEBI" id="CHEBI:132124"/>
        <dbReference type="EC" id="1.6.5.9"/>
    </reaction>
</comment>
<keyword evidence="4" id="KW-0274">FAD</keyword>
<dbReference type="SUPFAM" id="SSF51905">
    <property type="entry name" value="FAD/NAD(P)-binding domain"/>
    <property type="match status" value="2"/>
</dbReference>
<dbReference type="PANTHER" id="PTHR43706">
    <property type="entry name" value="NADH DEHYDROGENASE"/>
    <property type="match status" value="1"/>
</dbReference>
<evidence type="ECO:0000256" key="6">
    <source>
        <dbReference type="ARBA" id="ARBA00023002"/>
    </source>
</evidence>
<evidence type="ECO:0000256" key="1">
    <source>
        <dbReference type="ARBA" id="ARBA00005272"/>
    </source>
</evidence>
<dbReference type="Pfam" id="PF22366">
    <property type="entry name" value="NDH2_C"/>
    <property type="match status" value="1"/>
</dbReference>
<dbReference type="AlphaFoldDB" id="A0AAE0HG73"/>
<evidence type="ECO:0000256" key="10">
    <source>
        <dbReference type="SAM" id="MobiDB-lite"/>
    </source>
</evidence>
<dbReference type="PRINTS" id="PR00368">
    <property type="entry name" value="FADPNR"/>
</dbReference>
<evidence type="ECO:0000313" key="14">
    <source>
        <dbReference type="Proteomes" id="UP001278766"/>
    </source>
</evidence>
<dbReference type="EC" id="1.6.5.9" evidence="2"/>
<dbReference type="InterPro" id="IPR036188">
    <property type="entry name" value="FAD/NAD-bd_sf"/>
</dbReference>
<reference evidence="13" key="1">
    <citation type="journal article" date="2023" name="Mol. Phylogenet. Evol.">
        <title>Genome-scale phylogeny and comparative genomics of the fungal order Sordariales.</title>
        <authorList>
            <person name="Hensen N."/>
            <person name="Bonometti L."/>
            <person name="Westerberg I."/>
            <person name="Brannstrom I.O."/>
            <person name="Guillou S."/>
            <person name="Cros-Aarteil S."/>
            <person name="Calhoun S."/>
            <person name="Haridas S."/>
            <person name="Kuo A."/>
            <person name="Mondo S."/>
            <person name="Pangilinan J."/>
            <person name="Riley R."/>
            <person name="LaButti K."/>
            <person name="Andreopoulos B."/>
            <person name="Lipzen A."/>
            <person name="Chen C."/>
            <person name="Yan M."/>
            <person name="Daum C."/>
            <person name="Ng V."/>
            <person name="Clum A."/>
            <person name="Steindorff A."/>
            <person name="Ohm R.A."/>
            <person name="Martin F."/>
            <person name="Silar P."/>
            <person name="Natvig D.O."/>
            <person name="Lalanne C."/>
            <person name="Gautier V."/>
            <person name="Ament-Velasquez S.L."/>
            <person name="Kruys A."/>
            <person name="Hutchinson M.I."/>
            <person name="Powell A.J."/>
            <person name="Barry K."/>
            <person name="Miller A.N."/>
            <person name="Grigoriev I.V."/>
            <person name="Debuchy R."/>
            <person name="Gladieux P."/>
            <person name="Hiltunen Thoren M."/>
            <person name="Johannesson H."/>
        </authorList>
    </citation>
    <scope>NUCLEOTIDE SEQUENCE</scope>
    <source>
        <strain evidence="13">CBS 168.71</strain>
    </source>
</reference>
<dbReference type="InterPro" id="IPR045024">
    <property type="entry name" value="NDH-2"/>
</dbReference>
<keyword evidence="3" id="KW-0285">Flavoprotein</keyword>
<accession>A0AAE0HG73</accession>
<dbReference type="GO" id="GO:0005739">
    <property type="term" value="C:mitochondrion"/>
    <property type="evidence" value="ECO:0007669"/>
    <property type="project" value="TreeGrafter"/>
</dbReference>
<feature type="region of interest" description="Disordered" evidence="10">
    <location>
        <begin position="42"/>
        <end position="69"/>
    </location>
</feature>
<keyword evidence="7" id="KW-0520">NAD</keyword>
<comment type="caution">
    <text evidence="13">The sequence shown here is derived from an EMBL/GenBank/DDBJ whole genome shotgun (WGS) entry which is preliminary data.</text>
</comment>
<dbReference type="RefSeq" id="XP_062659344.1">
    <property type="nucleotide sequence ID" value="XM_062801687.1"/>
</dbReference>
<evidence type="ECO:0000256" key="9">
    <source>
        <dbReference type="ARBA" id="ARBA00049010"/>
    </source>
</evidence>
<evidence type="ECO:0000256" key="7">
    <source>
        <dbReference type="ARBA" id="ARBA00023027"/>
    </source>
</evidence>
<dbReference type="InterPro" id="IPR054585">
    <property type="entry name" value="NDH2-like_C"/>
</dbReference>
<protein>
    <recommendedName>
        <fullName evidence="2">NADH:ubiquinone reductase (non-electrogenic)</fullName>
        <ecNumber evidence="2">1.6.5.9</ecNumber>
    </recommendedName>
</protein>
<organism evidence="13 14">
    <name type="scientific">Chaetomium fimeti</name>
    <dbReference type="NCBI Taxonomy" id="1854472"/>
    <lineage>
        <taxon>Eukaryota</taxon>
        <taxon>Fungi</taxon>
        <taxon>Dikarya</taxon>
        <taxon>Ascomycota</taxon>
        <taxon>Pezizomycotina</taxon>
        <taxon>Sordariomycetes</taxon>
        <taxon>Sordariomycetidae</taxon>
        <taxon>Sordariales</taxon>
        <taxon>Chaetomiaceae</taxon>
        <taxon>Chaetomium</taxon>
    </lineage>
</organism>
<evidence type="ECO:0000256" key="5">
    <source>
        <dbReference type="ARBA" id="ARBA00022946"/>
    </source>
</evidence>
<evidence type="ECO:0000256" key="8">
    <source>
        <dbReference type="ARBA" id="ARBA00047599"/>
    </source>
</evidence>
<comment type="catalytic activity">
    <reaction evidence="9">
        <text>a ubiquinone + NADH + H(+) = a ubiquinol + NAD(+)</text>
        <dbReference type="Rhea" id="RHEA:23152"/>
        <dbReference type="Rhea" id="RHEA-COMP:9565"/>
        <dbReference type="Rhea" id="RHEA-COMP:9566"/>
        <dbReference type="ChEBI" id="CHEBI:15378"/>
        <dbReference type="ChEBI" id="CHEBI:16389"/>
        <dbReference type="ChEBI" id="CHEBI:17976"/>
        <dbReference type="ChEBI" id="CHEBI:57540"/>
        <dbReference type="ChEBI" id="CHEBI:57945"/>
    </reaction>
</comment>
<dbReference type="GeneID" id="87838635"/>
<feature type="domain" description="External alternative NADH-ubiquinone oxidoreductase-like C-terminal" evidence="12">
    <location>
        <begin position="513"/>
        <end position="577"/>
    </location>
</feature>
<dbReference type="GO" id="GO:0050136">
    <property type="term" value="F:NADH dehydrogenase (quinone) (non-electrogenic) activity"/>
    <property type="evidence" value="ECO:0007669"/>
    <property type="project" value="UniProtKB-EC"/>
</dbReference>
<evidence type="ECO:0000259" key="11">
    <source>
        <dbReference type="Pfam" id="PF07992"/>
    </source>
</evidence>
<name>A0AAE0HG73_9PEZI</name>
<dbReference type="PANTHER" id="PTHR43706:SF47">
    <property type="entry name" value="EXTERNAL NADH-UBIQUINONE OXIDOREDUCTASE 1, MITOCHONDRIAL-RELATED"/>
    <property type="match status" value="1"/>
</dbReference>
<keyword evidence="5" id="KW-0809">Transit peptide</keyword>
<feature type="domain" description="FAD/NAD(P)-binding" evidence="11">
    <location>
        <begin position="118"/>
        <end position="452"/>
    </location>
</feature>
<proteinExistence type="inferred from homology"/>
<dbReference type="Pfam" id="PF07992">
    <property type="entry name" value="Pyr_redox_2"/>
    <property type="match status" value="1"/>
</dbReference>
<reference evidence="13" key="2">
    <citation type="submission" date="2023-06" db="EMBL/GenBank/DDBJ databases">
        <authorList>
            <consortium name="Lawrence Berkeley National Laboratory"/>
            <person name="Haridas S."/>
            <person name="Hensen N."/>
            <person name="Bonometti L."/>
            <person name="Westerberg I."/>
            <person name="Brannstrom I.O."/>
            <person name="Guillou S."/>
            <person name="Cros-Aarteil S."/>
            <person name="Calhoun S."/>
            <person name="Kuo A."/>
            <person name="Mondo S."/>
            <person name="Pangilinan J."/>
            <person name="Riley R."/>
            <person name="Labutti K."/>
            <person name="Andreopoulos B."/>
            <person name="Lipzen A."/>
            <person name="Chen C."/>
            <person name="Yanf M."/>
            <person name="Daum C."/>
            <person name="Ng V."/>
            <person name="Clum A."/>
            <person name="Steindorff A."/>
            <person name="Ohm R."/>
            <person name="Martin F."/>
            <person name="Silar P."/>
            <person name="Natvig D."/>
            <person name="Lalanne C."/>
            <person name="Gautier V."/>
            <person name="Ament-Velasquez S.L."/>
            <person name="Kruys A."/>
            <person name="Hutchinson M.I."/>
            <person name="Powell A.J."/>
            <person name="Barry K."/>
            <person name="Miller A.N."/>
            <person name="Grigoriev I.V."/>
            <person name="Debuchy R."/>
            <person name="Gladieux P."/>
            <person name="Thoren M.H."/>
            <person name="Johannesson H."/>
        </authorList>
    </citation>
    <scope>NUCLEOTIDE SEQUENCE</scope>
    <source>
        <strain evidence="13">CBS 168.71</strain>
    </source>
</reference>
<keyword evidence="6" id="KW-0560">Oxidoreductase</keyword>
<gene>
    <name evidence="13" type="ORF">B0H64DRAFT_359822</name>
</gene>
<evidence type="ECO:0000256" key="4">
    <source>
        <dbReference type="ARBA" id="ARBA00022827"/>
    </source>
</evidence>
<evidence type="ECO:0000313" key="13">
    <source>
        <dbReference type="EMBL" id="KAK3295830.1"/>
    </source>
</evidence>
<keyword evidence="14" id="KW-1185">Reference proteome</keyword>
<sequence length="581" mass="64542">MASTSRALSKLAVPPTGAILLQQSRAAPRLLLQTSGRTVGARPVFGSTQGPVSRQFRRGVSSDAAPAPRPKKSRFRVLRWTWRLGYLSAIAGIGYIGYGVYEDRHPEPQVVPDPSKKTLVILGTGWGSVSLLKRLDTENYNVVVISPRNYFLFTPLLPSCTTGTIEHRSIMEPIRTILRQKKASVRFYEAEASSIDPDRKVVRIFDNSEIRGDITETEVPYDMLVIGVGAENATFGIPGVRDHSCFLKEIGDAQRIRKRIMDCVETAAFKDQSPEEINRLLHMVVVGGGPTGVEFAGELQDFFEEDIKKLVPEISDRFRVTLIEALPNVLPMFSKQLIDYTESTFKEEKIDIHTKTMVKKVTDKTVEAEVTRPDGKKETIVFPYGLLVWATGNAVRPVIKDLIARIPAQANSRRGLAVNEYLVVQGTRDIWAVGDCAVAGYAPTAQVAGQEGTFLARLFNNMAKTEALEGKISELSSSLNLQPGNSAAVSREIEGYERQLRRIKDAKPFHYSHQGSLAYIGSDKAVADVTWFNGNVAAAGSLTYLFWRSAYISMCFSTRNRLLVINDWFKSKVFGRDLSRE</sequence>
<comment type="similarity">
    <text evidence="1">Belongs to the NADH dehydrogenase family.</text>
</comment>